<protein>
    <recommendedName>
        <fullName evidence="7">Endolytic murein transglycosylase</fullName>
        <ecNumber evidence="7">4.2.2.29</ecNumber>
    </recommendedName>
    <alternativeName>
        <fullName evidence="7">Peptidoglycan lytic transglycosylase</fullName>
    </alternativeName>
    <alternativeName>
        <fullName evidence="7">Peptidoglycan polymerization terminase</fullName>
    </alternativeName>
</protein>
<organism evidence="8">
    <name type="scientific">Leptospirillum ferriphilum</name>
    <dbReference type="NCBI Taxonomy" id="178606"/>
    <lineage>
        <taxon>Bacteria</taxon>
        <taxon>Pseudomonadati</taxon>
        <taxon>Nitrospirota</taxon>
        <taxon>Nitrospiria</taxon>
        <taxon>Nitrospirales</taxon>
        <taxon>Nitrospiraceae</taxon>
        <taxon>Leptospirillum</taxon>
    </lineage>
</organism>
<dbReference type="AlphaFoldDB" id="A0A7C3QU46"/>
<dbReference type="GO" id="GO:0009252">
    <property type="term" value="P:peptidoglycan biosynthetic process"/>
    <property type="evidence" value="ECO:0007669"/>
    <property type="project" value="UniProtKB-UniRule"/>
</dbReference>
<evidence type="ECO:0000256" key="7">
    <source>
        <dbReference type="HAMAP-Rule" id="MF_02065"/>
    </source>
</evidence>
<dbReference type="InterPro" id="IPR003770">
    <property type="entry name" value="MLTG-like"/>
</dbReference>
<dbReference type="GO" id="GO:0005886">
    <property type="term" value="C:plasma membrane"/>
    <property type="evidence" value="ECO:0007669"/>
    <property type="project" value="UniProtKB-SubCell"/>
</dbReference>
<comment type="function">
    <text evidence="7">Functions as a peptidoglycan terminase that cleaves nascent peptidoglycan strands endolytically to terminate their elongation.</text>
</comment>
<keyword evidence="6 7" id="KW-0961">Cell wall biogenesis/degradation</keyword>
<sequence>MRDRQSGITRLQEEGRRVRKISRQIWMSGLRYAKNVVTAFALLLIVFLVWNERALFHRPSGTPSASTIVLHVLPGETFRSVVFELSRNGVTRFPETLVFWGVLLGIDTNIHAGVYEISPEMSPFKVLYDLHNGQKYFYRLTVPEGFTLAQIARRMARLGIGSEPEIENLAYSPDFLREENIPSASLEGYLFPDTYYLPKAASPKDVLEMMVSRFRTVYRFLRKNSPNIPHELSENDLVTLASIVQDETGQPNDMAIVASIFINRLKQHMKLQSDPTVIYALHGRRRLHARDLTVDSPYNTYRYFGLPPTPICNPGEAALKAVMNPKPVSYLYFVSDRHGGQIYSDTLVEQDRAIRKVLKNH</sequence>
<reference evidence="8" key="1">
    <citation type="journal article" date="2020" name="mSystems">
        <title>Genome- and Community-Level Interaction Insights into Carbon Utilization and Element Cycling Functions of Hydrothermarchaeota in Hydrothermal Sediment.</title>
        <authorList>
            <person name="Zhou Z."/>
            <person name="Liu Y."/>
            <person name="Xu W."/>
            <person name="Pan J."/>
            <person name="Luo Z.H."/>
            <person name="Li M."/>
        </authorList>
    </citation>
    <scope>NUCLEOTIDE SEQUENCE [LARGE SCALE GENOMIC DNA]</scope>
    <source>
        <strain evidence="8">SpSt-902</strain>
    </source>
</reference>
<evidence type="ECO:0000313" key="8">
    <source>
        <dbReference type="EMBL" id="HFT92729.1"/>
    </source>
</evidence>
<evidence type="ECO:0000256" key="6">
    <source>
        <dbReference type="ARBA" id="ARBA00023316"/>
    </source>
</evidence>
<comment type="similarity">
    <text evidence="7">Belongs to the transglycosylase MltG family.</text>
</comment>
<dbReference type="GO" id="GO:0071555">
    <property type="term" value="P:cell wall organization"/>
    <property type="evidence" value="ECO:0007669"/>
    <property type="project" value="UniProtKB-KW"/>
</dbReference>
<evidence type="ECO:0000256" key="4">
    <source>
        <dbReference type="ARBA" id="ARBA00023136"/>
    </source>
</evidence>
<feature type="site" description="Important for catalytic activity" evidence="7">
    <location>
        <position position="247"/>
    </location>
</feature>
<evidence type="ECO:0000256" key="2">
    <source>
        <dbReference type="ARBA" id="ARBA00022692"/>
    </source>
</evidence>
<name>A0A7C3QU46_9BACT</name>
<dbReference type="EC" id="4.2.2.29" evidence="7"/>
<keyword evidence="1 7" id="KW-1003">Cell membrane</keyword>
<keyword evidence="2 7" id="KW-0812">Transmembrane</keyword>
<keyword evidence="4 7" id="KW-0472">Membrane</keyword>
<dbReference type="Pfam" id="PF02618">
    <property type="entry name" value="YceG"/>
    <property type="match status" value="1"/>
</dbReference>
<dbReference type="HAMAP" id="MF_02065">
    <property type="entry name" value="MltG"/>
    <property type="match status" value="1"/>
</dbReference>
<evidence type="ECO:0000256" key="3">
    <source>
        <dbReference type="ARBA" id="ARBA00022989"/>
    </source>
</evidence>
<evidence type="ECO:0000256" key="5">
    <source>
        <dbReference type="ARBA" id="ARBA00023239"/>
    </source>
</evidence>
<dbReference type="PANTHER" id="PTHR30518">
    <property type="entry name" value="ENDOLYTIC MUREIN TRANSGLYCOSYLASE"/>
    <property type="match status" value="1"/>
</dbReference>
<dbReference type="CDD" id="cd08010">
    <property type="entry name" value="MltG_like"/>
    <property type="match status" value="1"/>
</dbReference>
<comment type="subcellular location">
    <subcellularLocation>
        <location evidence="7">Cell membrane</location>
        <topology evidence="7">Single-pass membrane protein</topology>
    </subcellularLocation>
</comment>
<accession>A0A7C3QU46</accession>
<comment type="caution">
    <text evidence="8">The sequence shown here is derived from an EMBL/GenBank/DDBJ whole genome shotgun (WGS) entry which is preliminary data.</text>
</comment>
<gene>
    <name evidence="7 8" type="primary">mltG</name>
    <name evidence="8" type="ORF">ENX03_02080</name>
</gene>
<dbReference type="Gene3D" id="3.30.1490.480">
    <property type="entry name" value="Endolytic murein transglycosylase"/>
    <property type="match status" value="1"/>
</dbReference>
<keyword evidence="3 7" id="KW-1133">Transmembrane helix</keyword>
<dbReference type="NCBIfam" id="TIGR00247">
    <property type="entry name" value="endolytic transglycosylase MltG"/>
    <property type="match status" value="1"/>
</dbReference>
<dbReference type="GO" id="GO:0008932">
    <property type="term" value="F:lytic endotransglycosylase activity"/>
    <property type="evidence" value="ECO:0007669"/>
    <property type="project" value="UniProtKB-UniRule"/>
</dbReference>
<keyword evidence="5 7" id="KW-0456">Lyase</keyword>
<proteinExistence type="inferred from homology"/>
<evidence type="ECO:0000256" key="1">
    <source>
        <dbReference type="ARBA" id="ARBA00022475"/>
    </source>
</evidence>
<dbReference type="PANTHER" id="PTHR30518:SF2">
    <property type="entry name" value="ENDOLYTIC MUREIN TRANSGLYCOSYLASE"/>
    <property type="match status" value="1"/>
</dbReference>
<feature type="transmembrane region" description="Helical" evidence="7">
    <location>
        <begin position="32"/>
        <end position="50"/>
    </location>
</feature>
<comment type="catalytic activity">
    <reaction evidence="7">
        <text>a peptidoglycan chain = a peptidoglycan chain with N-acetyl-1,6-anhydromuramyl-[peptide] at the reducing end + a peptidoglycan chain with N-acetylglucosamine at the non-reducing end.</text>
        <dbReference type="EC" id="4.2.2.29"/>
    </reaction>
</comment>
<dbReference type="EMBL" id="DTMM01000038">
    <property type="protein sequence ID" value="HFT92729.1"/>
    <property type="molecule type" value="Genomic_DNA"/>
</dbReference>